<evidence type="ECO:0000313" key="7">
    <source>
        <dbReference type="Proteomes" id="UP001408789"/>
    </source>
</evidence>
<dbReference type="PROSITE" id="PS50222">
    <property type="entry name" value="EF_HAND_2"/>
    <property type="match status" value="2"/>
</dbReference>
<feature type="domain" description="EF-hand" evidence="5">
    <location>
        <begin position="25"/>
        <end position="60"/>
    </location>
</feature>
<sequence>MEKIMPRILKQVLEEHELVTPEGVPDREKIEGLFSNYDEDSDNEIHRHELKKFIETLHFGVSLDHDTVLDELIKDFDNDSNRTIEKHEFVEGFVKWIERAISYDPSIKDPKNAIAKFEEDSWAEIDTPMNTVKPKASIVYVIFGVGILYLISGAFVLSIIQFSNAAHIPIPLTSFVVLPIIMNARMVITALLKTGPRVSKNASLTFSEIYSGLVMNNLLGLLTLLITVSMKGLSWTYSNEVLIIIIPCAIVGLFALKRDTYPLWASISAMLLYPISIYLYYVFGS</sequence>
<keyword evidence="1" id="KW-0050">Antiport</keyword>
<dbReference type="InterPro" id="IPR011992">
    <property type="entry name" value="EF-hand-dom_pair"/>
</dbReference>
<dbReference type="AlphaFoldDB" id="A0AAP0DCA5"/>
<protein>
    <recommendedName>
        <fullName evidence="5">EF-hand domain-containing protein</fullName>
    </recommendedName>
</protein>
<accession>A0AAP0DCA5</accession>
<organism evidence="6 7">
    <name type="scientific">Deinandra increscens subsp. villosa</name>
    <dbReference type="NCBI Taxonomy" id="3103831"/>
    <lineage>
        <taxon>Eukaryota</taxon>
        <taxon>Viridiplantae</taxon>
        <taxon>Streptophyta</taxon>
        <taxon>Embryophyta</taxon>
        <taxon>Tracheophyta</taxon>
        <taxon>Spermatophyta</taxon>
        <taxon>Magnoliopsida</taxon>
        <taxon>eudicotyledons</taxon>
        <taxon>Gunneridae</taxon>
        <taxon>Pentapetalae</taxon>
        <taxon>asterids</taxon>
        <taxon>campanulids</taxon>
        <taxon>Asterales</taxon>
        <taxon>Asteraceae</taxon>
        <taxon>Asteroideae</taxon>
        <taxon>Heliantheae alliance</taxon>
        <taxon>Madieae</taxon>
        <taxon>Madiinae</taxon>
        <taxon>Deinandra</taxon>
    </lineage>
</organism>
<keyword evidence="4" id="KW-0812">Transmembrane</keyword>
<feature type="transmembrane region" description="Helical" evidence="4">
    <location>
        <begin position="209"/>
        <end position="230"/>
    </location>
</feature>
<feature type="transmembrane region" description="Helical" evidence="4">
    <location>
        <begin position="168"/>
        <end position="188"/>
    </location>
</feature>
<reference evidence="6 7" key="1">
    <citation type="submission" date="2024-04" db="EMBL/GenBank/DDBJ databases">
        <title>The reference genome of an endangered Asteraceae, Deinandra increscens subsp. villosa, native to the Central Coast of California.</title>
        <authorList>
            <person name="Guilliams M."/>
            <person name="Hasenstab-Lehman K."/>
            <person name="Meyer R."/>
            <person name="Mcevoy S."/>
        </authorList>
    </citation>
    <scope>NUCLEOTIDE SEQUENCE [LARGE SCALE GENOMIC DNA]</scope>
    <source>
        <tissue evidence="6">Leaf</tissue>
    </source>
</reference>
<dbReference type="Proteomes" id="UP001408789">
    <property type="component" value="Unassembled WGS sequence"/>
</dbReference>
<gene>
    <name evidence="6" type="ORF">SSX86_012658</name>
</gene>
<keyword evidence="7" id="KW-1185">Reference proteome</keyword>
<evidence type="ECO:0000256" key="4">
    <source>
        <dbReference type="SAM" id="Phobius"/>
    </source>
</evidence>
<feature type="transmembrane region" description="Helical" evidence="4">
    <location>
        <begin position="236"/>
        <end position="256"/>
    </location>
</feature>
<dbReference type="GO" id="GO:0016020">
    <property type="term" value="C:membrane"/>
    <property type="evidence" value="ECO:0007669"/>
    <property type="project" value="InterPro"/>
</dbReference>
<dbReference type="InterPro" id="IPR018247">
    <property type="entry name" value="EF_Hand_1_Ca_BS"/>
</dbReference>
<name>A0AAP0DCA5_9ASTR</name>
<feature type="domain" description="EF-hand" evidence="5">
    <location>
        <begin position="64"/>
        <end position="99"/>
    </location>
</feature>
<dbReference type="SUPFAM" id="SSF47473">
    <property type="entry name" value="EF-hand"/>
    <property type="match status" value="1"/>
</dbReference>
<feature type="transmembrane region" description="Helical" evidence="4">
    <location>
        <begin position="138"/>
        <end position="162"/>
    </location>
</feature>
<keyword evidence="4" id="KW-1133">Transmembrane helix</keyword>
<dbReference type="SMART" id="SM00054">
    <property type="entry name" value="EFh"/>
    <property type="match status" value="2"/>
</dbReference>
<evidence type="ECO:0000259" key="5">
    <source>
        <dbReference type="PROSITE" id="PS50222"/>
    </source>
</evidence>
<dbReference type="Pfam" id="PF13499">
    <property type="entry name" value="EF-hand_7"/>
    <property type="match status" value="1"/>
</dbReference>
<comment type="caution">
    <text evidence="6">The sequence shown here is derived from an EMBL/GenBank/DDBJ whole genome shotgun (WGS) entry which is preliminary data.</text>
</comment>
<dbReference type="EMBL" id="JBCNJP010000014">
    <property type="protein sequence ID" value="KAK9068543.1"/>
    <property type="molecule type" value="Genomic_DNA"/>
</dbReference>
<keyword evidence="4" id="KW-0472">Membrane</keyword>
<evidence type="ECO:0000256" key="1">
    <source>
        <dbReference type="ARBA" id="ARBA00022449"/>
    </source>
</evidence>
<dbReference type="GO" id="GO:0015369">
    <property type="term" value="F:calcium:proton antiporter activity"/>
    <property type="evidence" value="ECO:0007669"/>
    <property type="project" value="TreeGrafter"/>
</dbReference>
<dbReference type="PANTHER" id="PTHR31503:SF85">
    <property type="entry name" value="CALCIUM-BINDING EF-HAND FAMILY PROTEIN"/>
    <property type="match status" value="1"/>
</dbReference>
<dbReference type="InterPro" id="IPR004713">
    <property type="entry name" value="CaH_exchang"/>
</dbReference>
<dbReference type="CDD" id="cd00051">
    <property type="entry name" value="EFh"/>
    <property type="match status" value="1"/>
</dbReference>
<dbReference type="InterPro" id="IPR002048">
    <property type="entry name" value="EF_hand_dom"/>
</dbReference>
<keyword evidence="1" id="KW-0813">Transport</keyword>
<evidence type="ECO:0000313" key="6">
    <source>
        <dbReference type="EMBL" id="KAK9068543.1"/>
    </source>
</evidence>
<dbReference type="GO" id="GO:0006874">
    <property type="term" value="P:intracellular calcium ion homeostasis"/>
    <property type="evidence" value="ECO:0007669"/>
    <property type="project" value="TreeGrafter"/>
</dbReference>
<dbReference type="PROSITE" id="PS00018">
    <property type="entry name" value="EF_HAND_1"/>
    <property type="match status" value="1"/>
</dbReference>
<dbReference type="GO" id="GO:0005509">
    <property type="term" value="F:calcium ion binding"/>
    <property type="evidence" value="ECO:0007669"/>
    <property type="project" value="InterPro"/>
</dbReference>
<dbReference type="Gene3D" id="1.10.238.10">
    <property type="entry name" value="EF-hand"/>
    <property type="match status" value="1"/>
</dbReference>
<keyword evidence="2" id="KW-0106">Calcium</keyword>
<dbReference type="PANTHER" id="PTHR31503">
    <property type="entry name" value="VACUOLAR CALCIUM ION TRANSPORTER"/>
    <property type="match status" value="1"/>
</dbReference>
<evidence type="ECO:0000256" key="2">
    <source>
        <dbReference type="ARBA" id="ARBA00022837"/>
    </source>
</evidence>
<proteinExistence type="predicted"/>
<evidence type="ECO:0000256" key="3">
    <source>
        <dbReference type="ARBA" id="ARBA00023065"/>
    </source>
</evidence>
<feature type="transmembrane region" description="Helical" evidence="4">
    <location>
        <begin position="263"/>
        <end position="283"/>
    </location>
</feature>
<keyword evidence="3" id="KW-0406">Ion transport</keyword>